<dbReference type="EMBL" id="BPLR01018093">
    <property type="protein sequence ID" value="GIY96832.1"/>
    <property type="molecule type" value="Genomic_DNA"/>
</dbReference>
<name>A0AAV4XNX7_CAEEX</name>
<dbReference type="Proteomes" id="UP001054945">
    <property type="component" value="Unassembled WGS sequence"/>
</dbReference>
<evidence type="ECO:0000313" key="1">
    <source>
        <dbReference type="EMBL" id="GIY96832.1"/>
    </source>
</evidence>
<reference evidence="1 2" key="1">
    <citation type="submission" date="2021-06" db="EMBL/GenBank/DDBJ databases">
        <title>Caerostris extrusa draft genome.</title>
        <authorList>
            <person name="Kono N."/>
            <person name="Arakawa K."/>
        </authorList>
    </citation>
    <scope>NUCLEOTIDE SEQUENCE [LARGE SCALE GENOMIC DNA]</scope>
</reference>
<accession>A0AAV4XNX7</accession>
<organism evidence="1 2">
    <name type="scientific">Caerostris extrusa</name>
    <name type="common">Bark spider</name>
    <name type="synonym">Caerostris bankana</name>
    <dbReference type="NCBI Taxonomy" id="172846"/>
    <lineage>
        <taxon>Eukaryota</taxon>
        <taxon>Metazoa</taxon>
        <taxon>Ecdysozoa</taxon>
        <taxon>Arthropoda</taxon>
        <taxon>Chelicerata</taxon>
        <taxon>Arachnida</taxon>
        <taxon>Araneae</taxon>
        <taxon>Araneomorphae</taxon>
        <taxon>Entelegynae</taxon>
        <taxon>Araneoidea</taxon>
        <taxon>Araneidae</taxon>
        <taxon>Caerostris</taxon>
    </lineage>
</organism>
<dbReference type="AlphaFoldDB" id="A0AAV4XNX7"/>
<proteinExistence type="predicted"/>
<protein>
    <submittedName>
        <fullName evidence="1">Uncharacterized protein</fullName>
    </submittedName>
</protein>
<keyword evidence="2" id="KW-1185">Reference proteome</keyword>
<gene>
    <name evidence="1" type="ORF">CEXT_159051</name>
</gene>
<evidence type="ECO:0000313" key="2">
    <source>
        <dbReference type="Proteomes" id="UP001054945"/>
    </source>
</evidence>
<sequence length="102" mass="11801">MKPGTNCFIQRLAQFRIEITMVVLRQRGDIRLIDRIPMQVTQTGRVGIMDFCFVQPLAGMRMCGEQCLITGILRMLIIFCKKNGMNECNFIQSCFIHQDIEL</sequence>
<comment type="caution">
    <text evidence="1">The sequence shown here is derived from an EMBL/GenBank/DDBJ whole genome shotgun (WGS) entry which is preliminary data.</text>
</comment>